<dbReference type="Proteomes" id="UP000234662">
    <property type="component" value="Unassembled WGS sequence"/>
</dbReference>
<sequence length="272" mass="29221">MTRSTHRLAGRDVPAIGQGTWRMGHDPSSEVAALRAGIDLGMTVLDTAEMYADGRAEEVVAQAVKGCRDDVFVVSKVHPANATKEATIRSCEASLRRLETDRVDLYLLHWRLGVPLSETVAAFERLHEQGKIGAWGVSNFNVADIADLPNGSIPAADQVLYNLMRRGPEADLLPLCAEKGISMMAYSPIEKGLLLTHPTVQSIADERSVTASQIALAWAVRDGNIVAIPKAASLDHVRQNAAALDLRLTSEEVAALDEAFPAPGVVPLETLS</sequence>
<dbReference type="PANTHER" id="PTHR43638">
    <property type="entry name" value="OXIDOREDUCTASE, ALDO/KETO REDUCTASE FAMILY PROTEIN"/>
    <property type="match status" value="1"/>
</dbReference>
<evidence type="ECO:0000256" key="1">
    <source>
        <dbReference type="PIRSR" id="PIRSR000097-1"/>
    </source>
</evidence>
<feature type="binding site" evidence="2">
    <location>
        <position position="109"/>
    </location>
    <ligand>
        <name>substrate</name>
    </ligand>
</feature>
<evidence type="ECO:0000313" key="5">
    <source>
        <dbReference type="EMBL" id="PKZ64122.1"/>
    </source>
</evidence>
<feature type="site" description="Lowers pKa of active site Tyr" evidence="3">
    <location>
        <position position="76"/>
    </location>
</feature>
<organism evidence="5 6">
    <name type="scientific">Gordonia terrae</name>
    <dbReference type="NCBI Taxonomy" id="2055"/>
    <lineage>
        <taxon>Bacteria</taxon>
        <taxon>Bacillati</taxon>
        <taxon>Actinomycetota</taxon>
        <taxon>Actinomycetes</taxon>
        <taxon>Mycobacteriales</taxon>
        <taxon>Gordoniaceae</taxon>
        <taxon>Gordonia</taxon>
    </lineage>
</organism>
<evidence type="ECO:0000256" key="2">
    <source>
        <dbReference type="PIRSR" id="PIRSR000097-2"/>
    </source>
</evidence>
<dbReference type="InterPro" id="IPR023210">
    <property type="entry name" value="NADP_OxRdtase_dom"/>
</dbReference>
<protein>
    <submittedName>
        <fullName evidence="5">Oxidoreductase</fullName>
    </submittedName>
</protein>
<reference evidence="5 6" key="1">
    <citation type="submission" date="2017-12" db="EMBL/GenBank/DDBJ databases">
        <title>Phylogenetic diversity of female urinary microbiome.</title>
        <authorList>
            <person name="Thomas-White K."/>
            <person name="Wolfe A.J."/>
        </authorList>
    </citation>
    <scope>NUCLEOTIDE SEQUENCE [LARGE SCALE GENOMIC DNA]</scope>
    <source>
        <strain evidence="5 6">UMB0777</strain>
    </source>
</reference>
<evidence type="ECO:0000259" key="4">
    <source>
        <dbReference type="Pfam" id="PF00248"/>
    </source>
</evidence>
<dbReference type="PANTHER" id="PTHR43638:SF3">
    <property type="entry name" value="ALDEHYDE REDUCTASE"/>
    <property type="match status" value="1"/>
</dbReference>
<dbReference type="PRINTS" id="PR00069">
    <property type="entry name" value="ALDKETRDTASE"/>
</dbReference>
<proteinExistence type="predicted"/>
<evidence type="ECO:0000256" key="3">
    <source>
        <dbReference type="PIRSR" id="PIRSR000097-3"/>
    </source>
</evidence>
<dbReference type="EMBL" id="PKJC01000016">
    <property type="protein sequence ID" value="PKZ64122.1"/>
    <property type="molecule type" value="Genomic_DNA"/>
</dbReference>
<dbReference type="Pfam" id="PF00248">
    <property type="entry name" value="Aldo_ket_red"/>
    <property type="match status" value="1"/>
</dbReference>
<comment type="caution">
    <text evidence="5">The sequence shown here is derived from an EMBL/GenBank/DDBJ whole genome shotgun (WGS) entry which is preliminary data.</text>
</comment>
<dbReference type="AlphaFoldDB" id="A0A2I1R4R3"/>
<dbReference type="Gene3D" id="3.20.20.100">
    <property type="entry name" value="NADP-dependent oxidoreductase domain"/>
    <property type="match status" value="1"/>
</dbReference>
<dbReference type="RefSeq" id="WP_101821301.1">
    <property type="nucleotide sequence ID" value="NZ_PKJC01000016.1"/>
</dbReference>
<dbReference type="InterPro" id="IPR020471">
    <property type="entry name" value="AKR"/>
</dbReference>
<feature type="active site" description="Proton donor" evidence="1">
    <location>
        <position position="51"/>
    </location>
</feature>
<feature type="domain" description="NADP-dependent oxidoreductase" evidence="4">
    <location>
        <begin position="16"/>
        <end position="259"/>
    </location>
</feature>
<dbReference type="CDD" id="cd19138">
    <property type="entry name" value="AKR_YeaE"/>
    <property type="match status" value="1"/>
</dbReference>
<accession>A0A2I1R4R3</accession>
<dbReference type="SUPFAM" id="SSF51430">
    <property type="entry name" value="NAD(P)-linked oxidoreductase"/>
    <property type="match status" value="1"/>
</dbReference>
<gene>
    <name evidence="5" type="ORF">CYJ73_18515</name>
</gene>
<dbReference type="GO" id="GO:0016491">
    <property type="term" value="F:oxidoreductase activity"/>
    <property type="evidence" value="ECO:0007669"/>
    <property type="project" value="InterPro"/>
</dbReference>
<dbReference type="InterPro" id="IPR036812">
    <property type="entry name" value="NAD(P)_OxRdtase_dom_sf"/>
</dbReference>
<dbReference type="PIRSF" id="PIRSF000097">
    <property type="entry name" value="AKR"/>
    <property type="match status" value="1"/>
</dbReference>
<evidence type="ECO:0000313" key="6">
    <source>
        <dbReference type="Proteomes" id="UP000234662"/>
    </source>
</evidence>
<name>A0A2I1R4R3_9ACTN</name>